<dbReference type="Pfam" id="PF02607">
    <property type="entry name" value="B12-binding_2"/>
    <property type="match status" value="1"/>
</dbReference>
<dbReference type="GO" id="GO:0031419">
    <property type="term" value="F:cobalamin binding"/>
    <property type="evidence" value="ECO:0007669"/>
    <property type="project" value="InterPro"/>
</dbReference>
<dbReference type="InterPro" id="IPR006158">
    <property type="entry name" value="Cobalamin-bd"/>
</dbReference>
<dbReference type="GO" id="GO:0046872">
    <property type="term" value="F:metal ion binding"/>
    <property type="evidence" value="ECO:0007669"/>
    <property type="project" value="UniProtKB-KW"/>
</dbReference>
<sequence length="214" mass="24813">MEDNSKRLAQAFLDGDVHSSWMIIQNYVNEGMNSYYIYEELLTRAMRHIGNLWESNDITVADEHIATGVCDFVLSRYSFQYVKREQNKDKRAIFFCLEGEEHYLGIKMVNALFQEEGWDVRFLGPNLPLEYALYTIQNVKPHVVGMSLSLSTQLPQLKTYLDALENIKEMPSVLIGSRLGPLIDTSFISRPSVHFIHSLQDIRMWLQEESLQTN</sequence>
<dbReference type="SUPFAM" id="SSF47644">
    <property type="entry name" value="Methionine synthase domain"/>
    <property type="match status" value="1"/>
</dbReference>
<dbReference type="InterPro" id="IPR050554">
    <property type="entry name" value="Met_Synthase/Corrinoid"/>
</dbReference>
<dbReference type="PANTHER" id="PTHR45833:SF1">
    <property type="entry name" value="METHIONINE SYNTHASE"/>
    <property type="match status" value="1"/>
</dbReference>
<dbReference type="AlphaFoldDB" id="W4Q302"/>
<dbReference type="GO" id="GO:0008705">
    <property type="term" value="F:methionine synthase activity"/>
    <property type="evidence" value="ECO:0007669"/>
    <property type="project" value="TreeGrafter"/>
</dbReference>
<dbReference type="GO" id="GO:0050667">
    <property type="term" value="P:homocysteine metabolic process"/>
    <property type="evidence" value="ECO:0007669"/>
    <property type="project" value="TreeGrafter"/>
</dbReference>
<protein>
    <recommendedName>
        <fullName evidence="3">B12-binding domain-containing protein</fullName>
    </recommendedName>
</protein>
<evidence type="ECO:0000256" key="2">
    <source>
        <dbReference type="ARBA" id="ARBA00023285"/>
    </source>
</evidence>
<dbReference type="PROSITE" id="PS51332">
    <property type="entry name" value="B12_BINDING"/>
    <property type="match status" value="1"/>
</dbReference>
<dbReference type="PANTHER" id="PTHR45833">
    <property type="entry name" value="METHIONINE SYNTHASE"/>
    <property type="match status" value="1"/>
</dbReference>
<evidence type="ECO:0000256" key="1">
    <source>
        <dbReference type="ARBA" id="ARBA00022723"/>
    </source>
</evidence>
<dbReference type="InterPro" id="IPR003759">
    <property type="entry name" value="Cbl-bd_cap"/>
</dbReference>
<dbReference type="Pfam" id="PF02310">
    <property type="entry name" value="B12-binding"/>
    <property type="match status" value="1"/>
</dbReference>
<keyword evidence="1" id="KW-0479">Metal-binding</keyword>
<keyword evidence="2" id="KW-0170">Cobalt</keyword>
<proteinExistence type="predicted"/>
<gene>
    <name evidence="4" type="ORF">JCM9140_2386</name>
</gene>
<comment type="caution">
    <text evidence="4">The sequence shown here is derived from an EMBL/GenBank/DDBJ whole genome shotgun (WGS) entry which is preliminary data.</text>
</comment>
<evidence type="ECO:0000259" key="3">
    <source>
        <dbReference type="PROSITE" id="PS51332"/>
    </source>
</evidence>
<feature type="domain" description="B12-binding" evidence="3">
    <location>
        <begin position="89"/>
        <end position="213"/>
    </location>
</feature>
<dbReference type="GO" id="GO:0046653">
    <property type="term" value="P:tetrahydrofolate metabolic process"/>
    <property type="evidence" value="ECO:0007669"/>
    <property type="project" value="TreeGrafter"/>
</dbReference>
<dbReference type="STRING" id="1236970.JCM9140_2386"/>
<name>W4Q302_9BACI</name>
<evidence type="ECO:0000313" key="5">
    <source>
        <dbReference type="Proteomes" id="UP000018890"/>
    </source>
</evidence>
<dbReference type="Gene3D" id="3.40.50.280">
    <property type="entry name" value="Cobalamin-binding domain"/>
    <property type="match status" value="1"/>
</dbReference>
<organism evidence="4 5">
    <name type="scientific">Halalkalibacter wakoensis JCM 9140</name>
    <dbReference type="NCBI Taxonomy" id="1236970"/>
    <lineage>
        <taxon>Bacteria</taxon>
        <taxon>Bacillati</taxon>
        <taxon>Bacillota</taxon>
        <taxon>Bacilli</taxon>
        <taxon>Bacillales</taxon>
        <taxon>Bacillaceae</taxon>
        <taxon>Halalkalibacter</taxon>
    </lineage>
</organism>
<dbReference type="EMBL" id="BAUT01000022">
    <property type="protein sequence ID" value="GAE26335.1"/>
    <property type="molecule type" value="Genomic_DNA"/>
</dbReference>
<dbReference type="RefSeq" id="WP_052002192.1">
    <property type="nucleotide sequence ID" value="NZ_BAUT01000022.1"/>
</dbReference>
<evidence type="ECO:0000313" key="4">
    <source>
        <dbReference type="EMBL" id="GAE26335.1"/>
    </source>
</evidence>
<keyword evidence="5" id="KW-1185">Reference proteome</keyword>
<dbReference type="Gene3D" id="1.10.1240.10">
    <property type="entry name" value="Methionine synthase domain"/>
    <property type="match status" value="1"/>
</dbReference>
<accession>W4Q302</accession>
<dbReference type="InterPro" id="IPR036724">
    <property type="entry name" value="Cobalamin-bd_sf"/>
</dbReference>
<dbReference type="SUPFAM" id="SSF52242">
    <property type="entry name" value="Cobalamin (vitamin B12)-binding domain"/>
    <property type="match status" value="1"/>
</dbReference>
<reference evidence="4" key="1">
    <citation type="journal article" date="2014" name="Genome Announc.">
        <title>Draft Genome Sequences of Three Alkaliphilic Bacillus Strains, Bacillus wakoensis JCM 9140T, Bacillus akibai JCM 9157T, and Bacillus hemicellulosilyticus JCM 9152T.</title>
        <authorList>
            <person name="Yuki M."/>
            <person name="Oshima K."/>
            <person name="Suda W."/>
            <person name="Oshida Y."/>
            <person name="Kitamura K."/>
            <person name="Iida T."/>
            <person name="Hattori M."/>
            <person name="Ohkuma M."/>
        </authorList>
    </citation>
    <scope>NUCLEOTIDE SEQUENCE [LARGE SCALE GENOMIC DNA]</scope>
    <source>
        <strain evidence="4">JCM 9140</strain>
    </source>
</reference>
<dbReference type="Proteomes" id="UP000018890">
    <property type="component" value="Unassembled WGS sequence"/>
</dbReference>
<dbReference type="GO" id="GO:0005829">
    <property type="term" value="C:cytosol"/>
    <property type="evidence" value="ECO:0007669"/>
    <property type="project" value="TreeGrafter"/>
</dbReference>
<dbReference type="InterPro" id="IPR036594">
    <property type="entry name" value="Meth_synthase_dom"/>
</dbReference>